<dbReference type="AlphaFoldDB" id="A0A4Y9Z132"/>
<dbReference type="EMBL" id="SEOQ01000165">
    <property type="protein sequence ID" value="TFY68334.1"/>
    <property type="molecule type" value="Genomic_DNA"/>
</dbReference>
<name>A0A4Y9Z132_9AGAM</name>
<evidence type="ECO:0000313" key="2">
    <source>
        <dbReference type="Proteomes" id="UP000298327"/>
    </source>
</evidence>
<gene>
    <name evidence="1" type="ORF">EVG20_g3594</name>
</gene>
<accession>A0A4Y9Z132</accession>
<evidence type="ECO:0000313" key="1">
    <source>
        <dbReference type="EMBL" id="TFY68334.1"/>
    </source>
</evidence>
<comment type="caution">
    <text evidence="1">The sequence shown here is derived from an EMBL/GenBank/DDBJ whole genome shotgun (WGS) entry which is preliminary data.</text>
</comment>
<protein>
    <submittedName>
        <fullName evidence="1">Uncharacterized protein</fullName>
    </submittedName>
</protein>
<sequence>MSLLNPLATRRPLRQQRHRCPNSLVRILKTRYVPSMSLHVSHTYGFSSRSALYGLVRLAASALALHCTHSFASLCFGLQSPVTLIVENEENQIASPERVGAFTARQAIPIASTLLHTPSVIDICIAARRAERASSFR</sequence>
<dbReference type="Proteomes" id="UP000298327">
    <property type="component" value="Unassembled WGS sequence"/>
</dbReference>
<reference evidence="1 2" key="1">
    <citation type="submission" date="2019-02" db="EMBL/GenBank/DDBJ databases">
        <title>Genome sequencing of the rare red list fungi Dentipellis fragilis.</title>
        <authorList>
            <person name="Buettner E."/>
            <person name="Kellner H."/>
        </authorList>
    </citation>
    <scope>NUCLEOTIDE SEQUENCE [LARGE SCALE GENOMIC DNA]</scope>
    <source>
        <strain evidence="1 2">DSM 105465</strain>
    </source>
</reference>
<organism evidence="1 2">
    <name type="scientific">Dentipellis fragilis</name>
    <dbReference type="NCBI Taxonomy" id="205917"/>
    <lineage>
        <taxon>Eukaryota</taxon>
        <taxon>Fungi</taxon>
        <taxon>Dikarya</taxon>
        <taxon>Basidiomycota</taxon>
        <taxon>Agaricomycotina</taxon>
        <taxon>Agaricomycetes</taxon>
        <taxon>Russulales</taxon>
        <taxon>Hericiaceae</taxon>
        <taxon>Dentipellis</taxon>
    </lineage>
</organism>
<proteinExistence type="predicted"/>
<keyword evidence="2" id="KW-1185">Reference proteome</keyword>